<reference evidence="1 2" key="1">
    <citation type="submission" date="2016-08" db="EMBL/GenBank/DDBJ databases">
        <title>Genome sequence of Clavibacter michiganensis subsp. michiganensis strain CASJ007.</title>
        <authorList>
            <person name="Thapa S.P."/>
            <person name="Coaker G."/>
        </authorList>
    </citation>
    <scope>NUCLEOTIDE SEQUENCE [LARGE SCALE GENOMIC DNA]</scope>
    <source>
        <strain evidence="1">CASJ007</strain>
    </source>
</reference>
<dbReference type="AlphaFoldDB" id="A0A251XEC2"/>
<accession>A0A251XEC2</accession>
<name>A0A251XEC2_CLAMM</name>
<protein>
    <submittedName>
        <fullName evidence="1">Uncharacterized protein</fullName>
    </submittedName>
</protein>
<dbReference type="Proteomes" id="UP000195062">
    <property type="component" value="Unassembled WGS sequence"/>
</dbReference>
<gene>
    <name evidence="1" type="ORF">CMMCAS07_17470</name>
</gene>
<comment type="caution">
    <text evidence="1">The sequence shown here is derived from an EMBL/GenBank/DDBJ whole genome shotgun (WGS) entry which is preliminary data.</text>
</comment>
<evidence type="ECO:0000313" key="1">
    <source>
        <dbReference type="EMBL" id="OUE00557.1"/>
    </source>
</evidence>
<organism evidence="1 2">
    <name type="scientific">Clavibacter michiganensis subsp. michiganensis</name>
    <dbReference type="NCBI Taxonomy" id="33013"/>
    <lineage>
        <taxon>Bacteria</taxon>
        <taxon>Bacillati</taxon>
        <taxon>Actinomycetota</taxon>
        <taxon>Actinomycetes</taxon>
        <taxon>Micrococcales</taxon>
        <taxon>Microbacteriaceae</taxon>
        <taxon>Clavibacter</taxon>
    </lineage>
</organism>
<sequence>MRALLGTSVASRRLSACALARSVPNGFSSDSDVPSGSVMPVMASHALSVTAGGSAK</sequence>
<keyword evidence="2" id="KW-1185">Reference proteome</keyword>
<dbReference type="EMBL" id="MDHH01000007">
    <property type="protein sequence ID" value="OUE00557.1"/>
    <property type="molecule type" value="Genomic_DNA"/>
</dbReference>
<proteinExistence type="predicted"/>
<evidence type="ECO:0000313" key="2">
    <source>
        <dbReference type="Proteomes" id="UP000195062"/>
    </source>
</evidence>